<dbReference type="Pfam" id="PF00015">
    <property type="entry name" value="MCPsignal"/>
    <property type="match status" value="1"/>
</dbReference>
<dbReference type="AlphaFoldDB" id="A0A1E2UN26"/>
<feature type="domain" description="Methyl-accepting transducer" evidence="5">
    <location>
        <begin position="143"/>
        <end position="364"/>
    </location>
</feature>
<organism evidence="6 7">
    <name type="scientific">Candidatus Thiodiazotropha endoloripes</name>
    <dbReference type="NCBI Taxonomy" id="1818881"/>
    <lineage>
        <taxon>Bacteria</taxon>
        <taxon>Pseudomonadati</taxon>
        <taxon>Pseudomonadota</taxon>
        <taxon>Gammaproteobacteria</taxon>
        <taxon>Chromatiales</taxon>
        <taxon>Sedimenticolaceae</taxon>
        <taxon>Candidatus Thiodiazotropha</taxon>
    </lineage>
</organism>
<dbReference type="RefSeq" id="WP_069015326.1">
    <property type="nucleotide sequence ID" value="NZ_LVJW01000006.1"/>
</dbReference>
<feature type="transmembrane region" description="Helical" evidence="4">
    <location>
        <begin position="36"/>
        <end position="53"/>
    </location>
</feature>
<dbReference type="GO" id="GO:0016020">
    <property type="term" value="C:membrane"/>
    <property type="evidence" value="ECO:0007669"/>
    <property type="project" value="UniProtKB-SubCell"/>
</dbReference>
<dbReference type="Pfam" id="PF13682">
    <property type="entry name" value="CZB"/>
    <property type="match status" value="1"/>
</dbReference>
<evidence type="ECO:0000313" key="6">
    <source>
        <dbReference type="EMBL" id="ODB96116.1"/>
    </source>
</evidence>
<sequence length="483" mass="55145">MKRLYLATRLKIYVLIFVLLSIASVFSSWLSEGYHHWQWLFPLGTLIIAGIISQRMKMPFRVMKQTEQVLDEMLDGQFTSRITEVPWMGEAGHIAWNLNESLDQLETFFREVKTSFELVSRGRYYRRTMPTGLHGELAKTLERINKSLDAMADNAAYIMRNEKAAELQALNTSQTMSNLLLSQHDLTRITDEMQKVSHIATDNMEKAKSSQVSVSQVVEAQNRTLGMIEQSHQTMRQLNTMSDEITGILGMISEIADKTNLLALNASIEAARAGEHGRGFAVVADEVKKLAESTKKATDEIRDVVNTFQKETEVMQSNSNEMLDMANDVQTSVEAMSSNFNQFAQHAQDTYTSVDFAHDICYASLIKVDHMIYKQKAYKSFHAGTDNDDARAVKVDHHSCRLGKWYYEGFGKESFGHLIAFRELEEPHSQVHNAGHKALELLSKDWEKDRTLLQNILENYRHMEDASDRVMDRIDAMITEKHS</sequence>
<feature type="transmembrane region" description="Helical" evidence="4">
    <location>
        <begin position="12"/>
        <end position="30"/>
    </location>
</feature>
<dbReference type="SUPFAM" id="SSF58104">
    <property type="entry name" value="Methyl-accepting chemotaxis protein (MCP) signaling domain"/>
    <property type="match status" value="1"/>
</dbReference>
<comment type="caution">
    <text evidence="6">The sequence shown here is derived from an EMBL/GenBank/DDBJ whole genome shotgun (WGS) entry which is preliminary data.</text>
</comment>
<keyword evidence="4" id="KW-0472">Membrane</keyword>
<dbReference type="PANTHER" id="PTHR32089">
    <property type="entry name" value="METHYL-ACCEPTING CHEMOTAXIS PROTEIN MCPB"/>
    <property type="match status" value="1"/>
</dbReference>
<dbReference type="STRING" id="1818881.A3196_04670"/>
<dbReference type="Gene3D" id="1.20.120.30">
    <property type="entry name" value="Aspartate receptor, ligand-binding domain"/>
    <property type="match status" value="1"/>
</dbReference>
<dbReference type="GO" id="GO:0007165">
    <property type="term" value="P:signal transduction"/>
    <property type="evidence" value="ECO:0007669"/>
    <property type="project" value="UniProtKB-KW"/>
</dbReference>
<keyword evidence="4" id="KW-0812">Transmembrane</keyword>
<evidence type="ECO:0000256" key="1">
    <source>
        <dbReference type="ARBA" id="ARBA00004370"/>
    </source>
</evidence>
<keyword evidence="4" id="KW-1133">Transmembrane helix</keyword>
<dbReference type="PROSITE" id="PS50111">
    <property type="entry name" value="CHEMOTAXIS_TRANSDUC_2"/>
    <property type="match status" value="1"/>
</dbReference>
<keyword evidence="2 3" id="KW-0807">Transducer</keyword>
<dbReference type="InterPro" id="IPR025991">
    <property type="entry name" value="Chemoreceptor_zinc-bind_dom"/>
</dbReference>
<dbReference type="GO" id="GO:0006935">
    <property type="term" value="P:chemotaxis"/>
    <property type="evidence" value="ECO:0007669"/>
    <property type="project" value="UniProtKB-ARBA"/>
</dbReference>
<dbReference type="SMART" id="SM00283">
    <property type="entry name" value="MA"/>
    <property type="match status" value="1"/>
</dbReference>
<dbReference type="EMBL" id="LVJZ01000003">
    <property type="protein sequence ID" value="ODB96116.1"/>
    <property type="molecule type" value="Genomic_DNA"/>
</dbReference>
<evidence type="ECO:0000256" key="4">
    <source>
        <dbReference type="SAM" id="Phobius"/>
    </source>
</evidence>
<accession>A0A1E2UN26</accession>
<comment type="subcellular location">
    <subcellularLocation>
        <location evidence="1">Membrane</location>
    </subcellularLocation>
</comment>
<keyword evidence="7" id="KW-1185">Reference proteome</keyword>
<evidence type="ECO:0000256" key="3">
    <source>
        <dbReference type="PROSITE-ProRule" id="PRU00284"/>
    </source>
</evidence>
<dbReference type="InterPro" id="IPR004089">
    <property type="entry name" value="MCPsignal_dom"/>
</dbReference>
<reference evidence="6 7" key="1">
    <citation type="submission" date="2016-03" db="EMBL/GenBank/DDBJ databases">
        <title>Chemosynthetic sulphur-oxidizing symbionts of marine invertebrate animals are capable of nitrogen fixation.</title>
        <authorList>
            <person name="Petersen J.M."/>
            <person name="Kemper A."/>
            <person name="Gruber-Vodicka H."/>
            <person name="Cardini U."/>
            <person name="Geest Mvander."/>
            <person name="Kleiner M."/>
            <person name="Bulgheresi S."/>
            <person name="Fussmann M."/>
            <person name="Herbold C."/>
            <person name="Seah B.K.B."/>
            <person name="Antony C.Paul."/>
            <person name="Liu D."/>
            <person name="Belitz A."/>
            <person name="Weber M."/>
        </authorList>
    </citation>
    <scope>NUCLEOTIDE SEQUENCE [LARGE SCALE GENOMIC DNA]</scope>
    <source>
        <strain evidence="6">G_D</strain>
    </source>
</reference>
<dbReference type="PANTHER" id="PTHR32089:SF112">
    <property type="entry name" value="LYSOZYME-LIKE PROTEIN-RELATED"/>
    <property type="match status" value="1"/>
</dbReference>
<name>A0A1E2UN26_9GAMM</name>
<proteinExistence type="predicted"/>
<protein>
    <recommendedName>
        <fullName evidence="5">Methyl-accepting transducer domain-containing protein</fullName>
    </recommendedName>
</protein>
<evidence type="ECO:0000256" key="2">
    <source>
        <dbReference type="ARBA" id="ARBA00023224"/>
    </source>
</evidence>
<gene>
    <name evidence="6" type="ORF">A3196_04670</name>
</gene>
<dbReference type="Gene3D" id="1.10.287.950">
    <property type="entry name" value="Methyl-accepting chemotaxis protein"/>
    <property type="match status" value="1"/>
</dbReference>
<evidence type="ECO:0000313" key="7">
    <source>
        <dbReference type="Proteomes" id="UP000094849"/>
    </source>
</evidence>
<dbReference type="Proteomes" id="UP000094849">
    <property type="component" value="Unassembled WGS sequence"/>
</dbReference>
<evidence type="ECO:0000259" key="5">
    <source>
        <dbReference type="PROSITE" id="PS50111"/>
    </source>
</evidence>